<accession>A0A6C0DVQ0</accession>
<dbReference type="AlphaFoldDB" id="A0A6C0DVQ0"/>
<name>A0A6C0DVQ0_9ZZZZ</name>
<evidence type="ECO:0000313" key="1">
    <source>
        <dbReference type="EMBL" id="QHT20450.1"/>
    </source>
</evidence>
<proteinExistence type="predicted"/>
<sequence>MKVFYVDEVDVPLRAYYVKMDNMNVPANLKGYKLIQALSPKDLLESVKRYYGLENCPNISVQLWSAQMYGGTRLDTMDEIPKQYEFIWVRVYIINKG</sequence>
<organism evidence="1">
    <name type="scientific">viral metagenome</name>
    <dbReference type="NCBI Taxonomy" id="1070528"/>
    <lineage>
        <taxon>unclassified sequences</taxon>
        <taxon>metagenomes</taxon>
        <taxon>organismal metagenomes</taxon>
    </lineage>
</organism>
<dbReference type="EMBL" id="MN739677">
    <property type="protein sequence ID" value="QHT20450.1"/>
    <property type="molecule type" value="Genomic_DNA"/>
</dbReference>
<reference evidence="1" key="1">
    <citation type="journal article" date="2020" name="Nature">
        <title>Giant virus diversity and host interactions through global metagenomics.</title>
        <authorList>
            <person name="Schulz F."/>
            <person name="Roux S."/>
            <person name="Paez-Espino D."/>
            <person name="Jungbluth S."/>
            <person name="Walsh D.A."/>
            <person name="Denef V.J."/>
            <person name="McMahon K.D."/>
            <person name="Konstantinidis K.T."/>
            <person name="Eloe-Fadrosh E.A."/>
            <person name="Kyrpides N.C."/>
            <person name="Woyke T."/>
        </authorList>
    </citation>
    <scope>NUCLEOTIDE SEQUENCE</scope>
    <source>
        <strain evidence="1">GVMAG-M-3300023174-60</strain>
    </source>
</reference>
<protein>
    <recommendedName>
        <fullName evidence="2">Ubiquitin-like domain-containing protein</fullName>
    </recommendedName>
</protein>
<evidence type="ECO:0008006" key="2">
    <source>
        <dbReference type="Google" id="ProtNLM"/>
    </source>
</evidence>